<sequence>MNSIDKLSNREAALKALYDDLHAHNLFPFWATSNTDHDEIKQLLATKRAVPHVWNYKDDIEPILKRSAELITTDDSDRRSVILVNPGLAPQRATVSTMYTAYRLNDPNEIMPPHRHTPSAIRFGLTGKGNFTGVEGEDIVFGPGDMVLTPIDTWHNHGTVGDEPAINLSVLDLPLVETLNAVSFEHDYKEVDNGQETAKKKQSARFPDDYSNRIYGQGGLRPRFVNHSRGAGFSSPMYVYRWEAMENILNRHKDWDGDPHEALMVEYVDPTTGGPVFKTITFFAQMLRPGEKTLPLRQTASLLAAPFKGHGHSIINGQRYDWNEFDTVAIPGGAWCEHVNGSDTEPAILFVASDEPSLKVFSLYRKWGRNADGETVRLA</sequence>
<dbReference type="EMBL" id="AVFL01000014">
    <property type="protein sequence ID" value="EWY39113.1"/>
    <property type="molecule type" value="Genomic_DNA"/>
</dbReference>
<evidence type="ECO:0000313" key="4">
    <source>
        <dbReference type="EMBL" id="EWY39113.1"/>
    </source>
</evidence>
<dbReference type="Pfam" id="PF07883">
    <property type="entry name" value="Cupin_2"/>
    <property type="match status" value="1"/>
</dbReference>
<comment type="caution">
    <text evidence="4">The sequence shown here is derived from an EMBL/GenBank/DDBJ whole genome shotgun (WGS) entry which is preliminary data.</text>
</comment>
<dbReference type="Gene3D" id="2.60.120.10">
    <property type="entry name" value="Jelly Rolls"/>
    <property type="match status" value="1"/>
</dbReference>
<evidence type="ECO:0000259" key="3">
    <source>
        <dbReference type="Pfam" id="PF07883"/>
    </source>
</evidence>
<dbReference type="PANTHER" id="PTHR41517:SF1">
    <property type="entry name" value="CUPIN"/>
    <property type="match status" value="1"/>
</dbReference>
<organism evidence="4 5">
    <name type="scientific">Skermanella stibiiresistens SB22</name>
    <dbReference type="NCBI Taxonomy" id="1385369"/>
    <lineage>
        <taxon>Bacteria</taxon>
        <taxon>Pseudomonadati</taxon>
        <taxon>Pseudomonadota</taxon>
        <taxon>Alphaproteobacteria</taxon>
        <taxon>Rhodospirillales</taxon>
        <taxon>Azospirillaceae</taxon>
        <taxon>Skermanella</taxon>
    </lineage>
</organism>
<evidence type="ECO:0000256" key="2">
    <source>
        <dbReference type="ARBA" id="ARBA00023002"/>
    </source>
</evidence>
<dbReference type="GO" id="GO:0051213">
    <property type="term" value="F:dioxygenase activity"/>
    <property type="evidence" value="ECO:0007669"/>
    <property type="project" value="UniProtKB-KW"/>
</dbReference>
<dbReference type="InterPro" id="IPR014710">
    <property type="entry name" value="RmlC-like_jellyroll"/>
</dbReference>
<dbReference type="PATRIC" id="fig|1385369.3.peg.3960"/>
<dbReference type="RefSeq" id="WP_037455585.1">
    <property type="nucleotide sequence ID" value="NZ_AVFL01000014.1"/>
</dbReference>
<evidence type="ECO:0000256" key="1">
    <source>
        <dbReference type="ARBA" id="ARBA00022964"/>
    </source>
</evidence>
<dbReference type="SUPFAM" id="SSF51182">
    <property type="entry name" value="RmlC-like cupins"/>
    <property type="match status" value="1"/>
</dbReference>
<accession>W9H5U8</accession>
<name>W9H5U8_9PROT</name>
<dbReference type="AlphaFoldDB" id="W9H5U8"/>
<feature type="domain" description="Cupin type-2" evidence="3">
    <location>
        <begin position="107"/>
        <end position="170"/>
    </location>
</feature>
<dbReference type="CDD" id="cd06992">
    <property type="entry name" value="cupin_GDO-like_C"/>
    <property type="match status" value="1"/>
</dbReference>
<evidence type="ECO:0000313" key="5">
    <source>
        <dbReference type="Proteomes" id="UP000019486"/>
    </source>
</evidence>
<gene>
    <name evidence="4" type="ORF">N825_08905</name>
</gene>
<dbReference type="PANTHER" id="PTHR41517">
    <property type="entry name" value="1,2-DIOXYGENASE PROTEIN-RELATED"/>
    <property type="match status" value="1"/>
</dbReference>
<keyword evidence="2" id="KW-0560">Oxidoreductase</keyword>
<keyword evidence="5" id="KW-1185">Reference proteome</keyword>
<keyword evidence="1 4" id="KW-0223">Dioxygenase</keyword>
<dbReference type="CDD" id="cd02216">
    <property type="entry name" value="cupin_GDO-like_N"/>
    <property type="match status" value="1"/>
</dbReference>
<proteinExistence type="predicted"/>
<protein>
    <submittedName>
        <fullName evidence="4">Dioxygenase</fullName>
    </submittedName>
</protein>
<dbReference type="Proteomes" id="UP000019486">
    <property type="component" value="Unassembled WGS sequence"/>
</dbReference>
<dbReference type="STRING" id="1385369.N825_08905"/>
<dbReference type="OrthoDB" id="285029at2"/>
<dbReference type="InterPro" id="IPR013096">
    <property type="entry name" value="Cupin_2"/>
</dbReference>
<dbReference type="InterPro" id="IPR047183">
    <property type="entry name" value="GDO-like"/>
</dbReference>
<dbReference type="InterPro" id="IPR011051">
    <property type="entry name" value="RmlC_Cupin_sf"/>
</dbReference>
<reference evidence="4 5" key="1">
    <citation type="submission" date="2013-08" db="EMBL/GenBank/DDBJ databases">
        <title>The genome sequence of Skermanella stibiiresistens.</title>
        <authorList>
            <person name="Zhu W."/>
            <person name="Wang G."/>
        </authorList>
    </citation>
    <scope>NUCLEOTIDE SEQUENCE [LARGE SCALE GENOMIC DNA]</scope>
    <source>
        <strain evidence="4 5">SB22</strain>
    </source>
</reference>